<comment type="caution">
    <text evidence="2">The sequence shown here is derived from an EMBL/GenBank/DDBJ whole genome shotgun (WGS) entry which is preliminary data.</text>
</comment>
<name>A0A318H1H2_9BURK</name>
<dbReference type="InterPro" id="IPR036397">
    <property type="entry name" value="RNaseH_sf"/>
</dbReference>
<protein>
    <submittedName>
        <fullName evidence="2">Ribonuclease HI</fullName>
    </submittedName>
</protein>
<dbReference type="SUPFAM" id="SSF53098">
    <property type="entry name" value="Ribonuclease H-like"/>
    <property type="match status" value="1"/>
</dbReference>
<dbReference type="PANTHER" id="PTHR48475:SF1">
    <property type="entry name" value="RNASE H TYPE-1 DOMAIN-CONTAINING PROTEIN"/>
    <property type="match status" value="1"/>
</dbReference>
<evidence type="ECO:0000313" key="3">
    <source>
        <dbReference type="Proteomes" id="UP000247811"/>
    </source>
</evidence>
<dbReference type="GO" id="GO:0004523">
    <property type="term" value="F:RNA-DNA hybrid ribonuclease activity"/>
    <property type="evidence" value="ECO:0007669"/>
    <property type="project" value="InterPro"/>
</dbReference>
<feature type="domain" description="RNase H type-1" evidence="1">
    <location>
        <begin position="26"/>
        <end position="147"/>
    </location>
</feature>
<sequence>MQRASARFEAGLQLQAVRDGVWQATFDGTAAGGHGRLAGGGLVFAPDGTVHELGVPLPGTGCSNEAEYRALIGVLEWLQAQGARRVIVWGDSELVVRQALGEQSGKAARLAAWRLRLQALVAGFECLDARWIPRHRNAGADRLATAALAGAAPER</sequence>
<dbReference type="EMBL" id="QJJS01000007">
    <property type="protein sequence ID" value="PXW96245.1"/>
    <property type="molecule type" value="Genomic_DNA"/>
</dbReference>
<dbReference type="InterPro" id="IPR002156">
    <property type="entry name" value="RNaseH_domain"/>
</dbReference>
<dbReference type="PANTHER" id="PTHR48475">
    <property type="entry name" value="RIBONUCLEASE H"/>
    <property type="match status" value="1"/>
</dbReference>
<dbReference type="Pfam" id="PF13456">
    <property type="entry name" value="RVT_3"/>
    <property type="match status" value="1"/>
</dbReference>
<organism evidence="2 3">
    <name type="scientific">Sphaerotilus hippei</name>
    <dbReference type="NCBI Taxonomy" id="744406"/>
    <lineage>
        <taxon>Bacteria</taxon>
        <taxon>Pseudomonadati</taxon>
        <taxon>Pseudomonadota</taxon>
        <taxon>Betaproteobacteria</taxon>
        <taxon>Burkholderiales</taxon>
        <taxon>Sphaerotilaceae</taxon>
        <taxon>Sphaerotilus</taxon>
    </lineage>
</organism>
<dbReference type="Gene3D" id="3.30.420.10">
    <property type="entry name" value="Ribonuclease H-like superfamily/Ribonuclease H"/>
    <property type="match status" value="1"/>
</dbReference>
<dbReference type="InterPro" id="IPR012337">
    <property type="entry name" value="RNaseH-like_sf"/>
</dbReference>
<keyword evidence="3" id="KW-1185">Reference proteome</keyword>
<dbReference type="Proteomes" id="UP000247811">
    <property type="component" value="Unassembled WGS sequence"/>
</dbReference>
<gene>
    <name evidence="2" type="ORF">C7444_107151</name>
</gene>
<dbReference type="AlphaFoldDB" id="A0A318H1H2"/>
<dbReference type="GO" id="GO:0003676">
    <property type="term" value="F:nucleic acid binding"/>
    <property type="evidence" value="ECO:0007669"/>
    <property type="project" value="InterPro"/>
</dbReference>
<proteinExistence type="predicted"/>
<reference evidence="2 3" key="1">
    <citation type="submission" date="2018-05" db="EMBL/GenBank/DDBJ databases">
        <title>Genomic Encyclopedia of Type Strains, Phase IV (KMG-IV): sequencing the most valuable type-strain genomes for metagenomic binning, comparative biology and taxonomic classification.</title>
        <authorList>
            <person name="Goeker M."/>
        </authorList>
    </citation>
    <scope>NUCLEOTIDE SEQUENCE [LARGE SCALE GENOMIC DNA]</scope>
    <source>
        <strain evidence="2 3">DSM 566</strain>
    </source>
</reference>
<dbReference type="CDD" id="cd09279">
    <property type="entry name" value="RNase_HI_like"/>
    <property type="match status" value="1"/>
</dbReference>
<evidence type="ECO:0000313" key="2">
    <source>
        <dbReference type="EMBL" id="PXW96245.1"/>
    </source>
</evidence>
<evidence type="ECO:0000259" key="1">
    <source>
        <dbReference type="Pfam" id="PF13456"/>
    </source>
</evidence>
<accession>A0A318H1H2</accession>